<dbReference type="GO" id="GO:0005524">
    <property type="term" value="F:ATP binding"/>
    <property type="evidence" value="ECO:0007669"/>
    <property type="project" value="UniProtKB-UniRule"/>
</dbReference>
<dbReference type="GO" id="GO:0004775">
    <property type="term" value="F:succinate-CoA ligase (ADP-forming) activity"/>
    <property type="evidence" value="ECO:0007669"/>
    <property type="project" value="UniProtKB-UniRule"/>
</dbReference>
<evidence type="ECO:0000256" key="6">
    <source>
        <dbReference type="ARBA" id="ARBA00022840"/>
    </source>
</evidence>
<feature type="binding site" evidence="8">
    <location>
        <position position="44"/>
    </location>
    <ligand>
        <name>ATP</name>
        <dbReference type="ChEBI" id="CHEBI:30616"/>
    </ligand>
</feature>
<dbReference type="Pfam" id="PF00549">
    <property type="entry name" value="Ligase_CoA"/>
    <property type="match status" value="1"/>
</dbReference>
<comment type="catalytic activity">
    <reaction evidence="8">
        <text>succinate + ATP + CoA = succinyl-CoA + ADP + phosphate</text>
        <dbReference type="Rhea" id="RHEA:17661"/>
        <dbReference type="ChEBI" id="CHEBI:30031"/>
        <dbReference type="ChEBI" id="CHEBI:30616"/>
        <dbReference type="ChEBI" id="CHEBI:43474"/>
        <dbReference type="ChEBI" id="CHEBI:57287"/>
        <dbReference type="ChEBI" id="CHEBI:57292"/>
        <dbReference type="ChEBI" id="CHEBI:456216"/>
        <dbReference type="EC" id="6.2.1.5"/>
    </reaction>
</comment>
<evidence type="ECO:0000256" key="3">
    <source>
        <dbReference type="ARBA" id="ARBA00022598"/>
    </source>
</evidence>
<sequence length="377" mass="41113">MDLFEYQGKSLYGNYDIAHPNSFLVNEIEDLKQGFDLTYPVVVKAQVQVGGRGKAGGIKLAVNNEELTKYSNEILGMDIKGHTVERVLIEEASEIKEEYYLSFTLDRSEKKYLMMLSAKGGMDIEAVAEENPDDLTMVHIDPSQGLNKEIVIEAIINSKLNQDYQQELLEIIIRLFELFVAGDCDLVEVNPLAITAGGVMALDSKVSLDMNARYRHEYFDKIENEIPIPPSEKAAKEKGLNFIKLDGSVGIIGNGAGLVMSTLDVVAEYGGSASNFLDIGGGAKAETVSAALEVLESDDSVSSVFINIFGGITRCDLVAEGIVEATKGKDLKWPIVIRLDGTNAVEGLKILKDNPNKKIIITETMNQAAELAVQGNN</sequence>
<comment type="cofactor">
    <cofactor evidence="8">
        <name>Mg(2+)</name>
        <dbReference type="ChEBI" id="CHEBI:18420"/>
    </cofactor>
    <text evidence="8">Binds 1 Mg(2+) ion per subunit.</text>
</comment>
<gene>
    <name evidence="8" type="primary">sucC</name>
</gene>
<evidence type="ECO:0000259" key="9">
    <source>
        <dbReference type="PROSITE" id="PS50975"/>
    </source>
</evidence>
<dbReference type="GO" id="GO:0005829">
    <property type="term" value="C:cytosol"/>
    <property type="evidence" value="ECO:0007669"/>
    <property type="project" value="TreeGrafter"/>
</dbReference>
<dbReference type="UniPathway" id="UPA00223">
    <property type="reaction ID" value="UER00999"/>
</dbReference>
<feature type="binding site" evidence="8">
    <location>
        <position position="93"/>
    </location>
    <ligand>
        <name>ATP</name>
        <dbReference type="ChEBI" id="CHEBI:30616"/>
    </ligand>
</feature>
<dbReference type="PROSITE" id="PS50975">
    <property type="entry name" value="ATP_GRASP"/>
    <property type="match status" value="1"/>
</dbReference>
<keyword evidence="3 8" id="KW-0436">Ligase</keyword>
<organism evidence="10">
    <name type="scientific">Candidatus Actinomarina minuta</name>
    <dbReference type="NCBI Taxonomy" id="1389454"/>
    <lineage>
        <taxon>Bacteria</taxon>
        <taxon>Bacillati</taxon>
        <taxon>Actinomycetota</taxon>
        <taxon>Actinomycetes</taxon>
        <taxon>Candidatus Actinomarinidae</taxon>
        <taxon>Candidatus Actinomarinales</taxon>
        <taxon>Candidatus Actinomarineae</taxon>
        <taxon>Candidatus Actinomarinaceae</taxon>
        <taxon>Candidatus Actinomarina</taxon>
    </lineage>
</organism>
<accession>S5DKX5</accession>
<feature type="binding site" evidence="8">
    <location>
        <position position="254"/>
    </location>
    <ligand>
        <name>substrate</name>
        <note>ligand shared with subunit alpha</note>
    </ligand>
</feature>
<feature type="domain" description="ATP-grasp" evidence="9">
    <location>
        <begin position="9"/>
        <end position="239"/>
    </location>
</feature>
<dbReference type="FunFam" id="3.30.470.20:FF:000002">
    <property type="entry name" value="Succinate--CoA ligase [ADP-forming] subunit beta"/>
    <property type="match status" value="1"/>
</dbReference>
<comment type="catalytic activity">
    <reaction evidence="8">
        <text>GTP + succinate + CoA = succinyl-CoA + GDP + phosphate</text>
        <dbReference type="Rhea" id="RHEA:22120"/>
        <dbReference type="ChEBI" id="CHEBI:30031"/>
        <dbReference type="ChEBI" id="CHEBI:37565"/>
        <dbReference type="ChEBI" id="CHEBI:43474"/>
        <dbReference type="ChEBI" id="CHEBI:57287"/>
        <dbReference type="ChEBI" id="CHEBI:57292"/>
        <dbReference type="ChEBI" id="CHEBI:58189"/>
    </reaction>
</comment>
<reference evidence="10" key="1">
    <citation type="journal article" date="2013" name="Sci. Rep.">
        <title>Metagenomics uncovers a new group of low GC and ultra-small marine Actinobacteria.</title>
        <authorList>
            <person name="Ghai R."/>
            <person name="Mizuno C.M."/>
            <person name="Picazo A."/>
            <person name="Camacho A."/>
            <person name="Rodriguez-Valera F."/>
        </authorList>
    </citation>
    <scope>NUCLEOTIDE SEQUENCE</scope>
</reference>
<dbReference type="PIRSF" id="PIRSF001554">
    <property type="entry name" value="SucCS_beta"/>
    <property type="match status" value="1"/>
</dbReference>
<protein>
    <recommendedName>
        <fullName evidence="8">Succinate--CoA ligase [ADP-forming] subunit beta</fullName>
        <ecNumber evidence="8">6.2.1.5</ecNumber>
    </recommendedName>
    <alternativeName>
        <fullName evidence="8">Succinyl-CoA synthetase subunit beta</fullName>
        <shortName evidence="8">SCS-beta</shortName>
    </alternativeName>
</protein>
<keyword evidence="7 8" id="KW-0460">Magnesium</keyword>
<keyword evidence="6 8" id="KW-0067">ATP-binding</keyword>
<comment type="subunit">
    <text evidence="8">Heterotetramer of two alpha and two beta subunits.</text>
</comment>
<comment type="pathway">
    <text evidence="8">Carbohydrate metabolism; tricarboxylic acid cycle; succinate from succinyl-CoA (ligase route): step 1/1.</text>
</comment>
<proteinExistence type="inferred from homology"/>
<feature type="binding site" evidence="8">
    <location>
        <begin position="311"/>
        <end position="313"/>
    </location>
    <ligand>
        <name>substrate</name>
        <note>ligand shared with subunit alpha</note>
    </ligand>
</feature>
<dbReference type="GO" id="GO:0006104">
    <property type="term" value="P:succinyl-CoA metabolic process"/>
    <property type="evidence" value="ECO:0007669"/>
    <property type="project" value="TreeGrafter"/>
</dbReference>
<dbReference type="Gene3D" id="3.30.1490.20">
    <property type="entry name" value="ATP-grasp fold, A domain"/>
    <property type="match status" value="1"/>
</dbReference>
<dbReference type="InterPro" id="IPR005809">
    <property type="entry name" value="Succ_CoA_ligase-like_bsu"/>
</dbReference>
<feature type="binding site" evidence="8">
    <location>
        <position position="90"/>
    </location>
    <ligand>
        <name>ATP</name>
        <dbReference type="ChEBI" id="CHEBI:30616"/>
    </ligand>
</feature>
<dbReference type="GO" id="GO:0000287">
    <property type="term" value="F:magnesium ion binding"/>
    <property type="evidence" value="ECO:0007669"/>
    <property type="project" value="UniProtKB-UniRule"/>
</dbReference>
<dbReference type="InterPro" id="IPR005811">
    <property type="entry name" value="SUCC_ACL_C"/>
</dbReference>
<feature type="binding site" evidence="8">
    <location>
        <position position="203"/>
    </location>
    <ligand>
        <name>Mg(2+)</name>
        <dbReference type="ChEBI" id="CHEBI:18420"/>
    </ligand>
</feature>
<dbReference type="PANTHER" id="PTHR11815:SF10">
    <property type="entry name" value="SUCCINATE--COA LIGASE [GDP-FORMING] SUBUNIT BETA, MITOCHONDRIAL"/>
    <property type="match status" value="1"/>
</dbReference>
<dbReference type="SUPFAM" id="SSF56059">
    <property type="entry name" value="Glutathione synthetase ATP-binding domain-like"/>
    <property type="match status" value="1"/>
</dbReference>
<evidence type="ECO:0000256" key="4">
    <source>
        <dbReference type="ARBA" id="ARBA00022723"/>
    </source>
</evidence>
<dbReference type="InterPro" id="IPR013650">
    <property type="entry name" value="ATP-grasp_succ-CoA_synth-type"/>
</dbReference>
<comment type="similarity">
    <text evidence="1 8">Belongs to the succinate/malate CoA ligase beta subunit family.</text>
</comment>
<dbReference type="GO" id="GO:0006099">
    <property type="term" value="P:tricarboxylic acid cycle"/>
    <property type="evidence" value="ECO:0007669"/>
    <property type="project" value="UniProtKB-UniRule"/>
</dbReference>
<dbReference type="SUPFAM" id="SSF52210">
    <property type="entry name" value="Succinyl-CoA synthetase domains"/>
    <property type="match status" value="1"/>
</dbReference>
<dbReference type="GO" id="GO:0042709">
    <property type="term" value="C:succinate-CoA ligase complex"/>
    <property type="evidence" value="ECO:0007669"/>
    <property type="project" value="TreeGrafter"/>
</dbReference>
<evidence type="ECO:0000313" key="10">
    <source>
        <dbReference type="EMBL" id="AGQ19454.1"/>
    </source>
</evidence>
<feature type="binding site" evidence="8">
    <location>
        <begin position="51"/>
        <end position="53"/>
    </location>
    <ligand>
        <name>ATP</name>
        <dbReference type="ChEBI" id="CHEBI:30616"/>
    </ligand>
</feature>
<dbReference type="InterPro" id="IPR013815">
    <property type="entry name" value="ATP_grasp_subdomain_1"/>
</dbReference>
<dbReference type="NCBIfam" id="NF001913">
    <property type="entry name" value="PRK00696.1"/>
    <property type="match status" value="1"/>
</dbReference>
<keyword evidence="2 8" id="KW-0816">Tricarboxylic acid cycle</keyword>
<dbReference type="PROSITE" id="PS01217">
    <property type="entry name" value="SUCCINYL_COA_LIG_3"/>
    <property type="match status" value="1"/>
</dbReference>
<dbReference type="InterPro" id="IPR017866">
    <property type="entry name" value="Succ-CoA_synthase_bsu_CS"/>
</dbReference>
<keyword evidence="5 8" id="KW-0547">Nucleotide-binding</keyword>
<evidence type="ECO:0000256" key="1">
    <source>
        <dbReference type="ARBA" id="ARBA00009182"/>
    </source>
</evidence>
<dbReference type="FunFam" id="3.40.50.261:FF:000007">
    <property type="entry name" value="Succinate--CoA ligase [ADP-forming] subunit beta"/>
    <property type="match status" value="1"/>
</dbReference>
<dbReference type="HAMAP" id="MF_00558">
    <property type="entry name" value="Succ_CoA_beta"/>
    <property type="match status" value="1"/>
</dbReference>
<keyword evidence="4 8" id="KW-0479">Metal-binding</keyword>
<dbReference type="Gene3D" id="3.40.50.261">
    <property type="entry name" value="Succinyl-CoA synthetase domains"/>
    <property type="match status" value="1"/>
</dbReference>
<dbReference type="Gene3D" id="3.30.470.20">
    <property type="entry name" value="ATP-grasp fold, B domain"/>
    <property type="match status" value="1"/>
</dbReference>
<dbReference type="InterPro" id="IPR011761">
    <property type="entry name" value="ATP-grasp"/>
</dbReference>
<dbReference type="Pfam" id="PF08442">
    <property type="entry name" value="ATP-grasp_2"/>
    <property type="match status" value="1"/>
</dbReference>
<dbReference type="PANTHER" id="PTHR11815">
    <property type="entry name" value="SUCCINYL-COA SYNTHETASE BETA CHAIN"/>
    <property type="match status" value="1"/>
</dbReference>
<dbReference type="GO" id="GO:0004776">
    <property type="term" value="F:succinate-CoA ligase (GDP-forming) activity"/>
    <property type="evidence" value="ECO:0007669"/>
    <property type="project" value="RHEA"/>
</dbReference>
<evidence type="ECO:0000256" key="7">
    <source>
        <dbReference type="ARBA" id="ARBA00022842"/>
    </source>
</evidence>
<dbReference type="InterPro" id="IPR016102">
    <property type="entry name" value="Succinyl-CoA_synth-like"/>
</dbReference>
<evidence type="ECO:0000256" key="5">
    <source>
        <dbReference type="ARBA" id="ARBA00022741"/>
    </source>
</evidence>
<dbReference type="EMBL" id="KC811132">
    <property type="protein sequence ID" value="AGQ19454.1"/>
    <property type="molecule type" value="Genomic_DNA"/>
</dbReference>
<dbReference type="EC" id="6.2.1.5" evidence="8"/>
<comment type="function">
    <text evidence="8">Succinyl-CoA synthetase functions in the citric acid cycle (TCA), coupling the hydrolysis of succinyl-CoA to the synthesis of either ATP or GTP and thus represents the only step of substrate-level phosphorylation in the TCA. The beta subunit provides nucleotide specificity of the enzyme and binds the substrate succinate, while the binding sites for coenzyme A and phosphate are found in the alpha subunit.</text>
</comment>
<name>S5DKX5_9ACTN</name>
<dbReference type="NCBIfam" id="TIGR01016">
    <property type="entry name" value="sucCoAbeta"/>
    <property type="match status" value="1"/>
</dbReference>
<evidence type="ECO:0000256" key="2">
    <source>
        <dbReference type="ARBA" id="ARBA00022532"/>
    </source>
</evidence>
<evidence type="ECO:0000256" key="8">
    <source>
        <dbReference type="HAMAP-Rule" id="MF_00558"/>
    </source>
</evidence>
<dbReference type="AlphaFoldDB" id="S5DKX5"/>
<feature type="binding site" evidence="8">
    <location>
        <position position="190"/>
    </location>
    <ligand>
        <name>Mg(2+)</name>
        <dbReference type="ChEBI" id="CHEBI:18420"/>
    </ligand>
</feature>
<feature type="binding site" evidence="8">
    <location>
        <position position="98"/>
    </location>
    <ligand>
        <name>ATP</name>
        <dbReference type="ChEBI" id="CHEBI:30616"/>
    </ligand>
</feature>